<keyword evidence="3" id="KW-1185">Reference proteome</keyword>
<evidence type="ECO:0000313" key="2">
    <source>
        <dbReference type="EMBL" id="SEO98277.1"/>
    </source>
</evidence>
<protein>
    <submittedName>
        <fullName evidence="2">Uncharacterized protein</fullName>
    </submittedName>
</protein>
<organism evidence="2 3">
    <name type="scientific">Mucilaginibacter gossypiicola</name>
    <dbReference type="NCBI Taxonomy" id="551995"/>
    <lineage>
        <taxon>Bacteria</taxon>
        <taxon>Pseudomonadati</taxon>
        <taxon>Bacteroidota</taxon>
        <taxon>Sphingobacteriia</taxon>
        <taxon>Sphingobacteriales</taxon>
        <taxon>Sphingobacteriaceae</taxon>
        <taxon>Mucilaginibacter</taxon>
    </lineage>
</organism>
<keyword evidence="1" id="KW-0472">Membrane</keyword>
<keyword evidence="1" id="KW-1133">Transmembrane helix</keyword>
<evidence type="ECO:0000256" key="1">
    <source>
        <dbReference type="SAM" id="Phobius"/>
    </source>
</evidence>
<sequence>MKPVRSYCLRIWFTSILIAPVIILVAQLPSGVEINFFSAPLWSMLQLISYMFYMIFFGLLLLVPVFILFYLITSVLSKLILNRNLVKITLSVISIALFVLLFFLLFHPMSLLNKRSFIPYLAYPLLILSGIWFYKLNADKSIITE</sequence>
<reference evidence="3" key="1">
    <citation type="submission" date="2016-10" db="EMBL/GenBank/DDBJ databases">
        <authorList>
            <person name="Varghese N."/>
            <person name="Submissions S."/>
        </authorList>
    </citation>
    <scope>NUCLEOTIDE SEQUENCE [LARGE SCALE GENOMIC DNA]</scope>
    <source>
        <strain evidence="3">Gh-48</strain>
    </source>
</reference>
<name>A0A1H8U5C5_9SPHI</name>
<keyword evidence="1" id="KW-0812">Transmembrane</keyword>
<proteinExistence type="predicted"/>
<feature type="transmembrane region" description="Helical" evidence="1">
    <location>
        <begin position="117"/>
        <end position="134"/>
    </location>
</feature>
<gene>
    <name evidence="2" type="ORF">SAMN05192574_11821</name>
</gene>
<feature type="transmembrane region" description="Helical" evidence="1">
    <location>
        <begin position="48"/>
        <end position="72"/>
    </location>
</feature>
<feature type="transmembrane region" description="Helical" evidence="1">
    <location>
        <begin position="7"/>
        <end position="28"/>
    </location>
</feature>
<accession>A0A1H8U5C5</accession>
<dbReference type="Proteomes" id="UP000198942">
    <property type="component" value="Unassembled WGS sequence"/>
</dbReference>
<dbReference type="AlphaFoldDB" id="A0A1H8U5C5"/>
<dbReference type="EMBL" id="FOCL01000018">
    <property type="protein sequence ID" value="SEO98277.1"/>
    <property type="molecule type" value="Genomic_DNA"/>
</dbReference>
<evidence type="ECO:0000313" key="3">
    <source>
        <dbReference type="Proteomes" id="UP000198942"/>
    </source>
</evidence>
<feature type="transmembrane region" description="Helical" evidence="1">
    <location>
        <begin position="84"/>
        <end position="105"/>
    </location>
</feature>